<name>A0A836CIR3_9STRA</name>
<feature type="compositionally biased region" description="Low complexity" evidence="1">
    <location>
        <begin position="388"/>
        <end position="410"/>
    </location>
</feature>
<evidence type="ECO:0000313" key="2">
    <source>
        <dbReference type="EMBL" id="KAG5186773.1"/>
    </source>
</evidence>
<comment type="caution">
    <text evidence="2">The sequence shown here is derived from an EMBL/GenBank/DDBJ whole genome shotgun (WGS) entry which is preliminary data.</text>
</comment>
<protein>
    <submittedName>
        <fullName evidence="2">Uncharacterized protein</fullName>
    </submittedName>
</protein>
<feature type="region of interest" description="Disordered" evidence="1">
    <location>
        <begin position="509"/>
        <end position="536"/>
    </location>
</feature>
<feature type="compositionally biased region" description="Gly residues" evidence="1">
    <location>
        <begin position="516"/>
        <end position="526"/>
    </location>
</feature>
<feature type="region of interest" description="Disordered" evidence="1">
    <location>
        <begin position="235"/>
        <end position="276"/>
    </location>
</feature>
<evidence type="ECO:0000256" key="1">
    <source>
        <dbReference type="SAM" id="MobiDB-lite"/>
    </source>
</evidence>
<proteinExistence type="predicted"/>
<gene>
    <name evidence="2" type="ORF">JKP88DRAFT_308912</name>
</gene>
<reference evidence="2" key="1">
    <citation type="submission" date="2021-02" db="EMBL/GenBank/DDBJ databases">
        <title>First Annotated Genome of the Yellow-green Alga Tribonema minus.</title>
        <authorList>
            <person name="Mahan K.M."/>
        </authorList>
    </citation>
    <scope>NUCLEOTIDE SEQUENCE</scope>
    <source>
        <strain evidence="2">UTEX B ZZ1240</strain>
    </source>
</reference>
<accession>A0A836CIR3</accession>
<sequence>MALPPPVENPLKALGSAAAFTLAVGTLEGACAAAPAARVKFAPAYAAANMLPSFVGQKISASTVAALLRMDAATALLAHTPNAALQMAVCRAVRTGVAAFTGVSVVLKMAQRAGCERDRQLELVRSGAALVNPSRFVDASGVQRVRLCDSSGFARAVTQGGALPVLVSGGQRRGACDQEGELVQRVQGGAAVAGRPFYRRVRVDEVSGLSHSICLSYRPSELTADSAAEMLTMIPPSSRRPHRSAVAHGCSSHAKYHRQRRRRQQQQKRHVHGGDCDARRLSRAAAAAAGAHGGSSGGGDAAEAIDVDVRALLLGGIEAWARATALPHGAANRSSSSAVAASDAAAVAATPADAPLQVEVDAVTAEQHGDASAAAAAAAPPSPPPSPALEEPPAAASSPEGAAAAPAGAATETDEQPNAWILIDGVGRGARIAWREVAGAATATASAAAHLAGRIGAAAAASAATRAAASAAAPTAAAPPARTFVYDTDCAASFAWVRERMGERGWTVVPPAAGMRGEGWQQGGRTGEGEGEGGGRKGSGCLPVLVQRSSDAATAAAALAHCAAAAAAGGARCCRCRHGVERGDGDGGCAERCCTAPARAVCAVVQSRGAARLLEQLLRRQSGCACCGDADCQAATAVVCTEDLADEIVAGIGEELARGTPAHLVQAGVDALLDRPFGERHVIAI</sequence>
<feature type="region of interest" description="Disordered" evidence="1">
    <location>
        <begin position="367"/>
        <end position="416"/>
    </location>
</feature>
<dbReference type="EMBL" id="JAFCMP010000103">
    <property type="protein sequence ID" value="KAG5186773.1"/>
    <property type="molecule type" value="Genomic_DNA"/>
</dbReference>
<keyword evidence="3" id="KW-1185">Reference proteome</keyword>
<dbReference type="Proteomes" id="UP000664859">
    <property type="component" value="Unassembled WGS sequence"/>
</dbReference>
<feature type="compositionally biased region" description="Basic residues" evidence="1">
    <location>
        <begin position="254"/>
        <end position="271"/>
    </location>
</feature>
<organism evidence="2 3">
    <name type="scientific">Tribonema minus</name>
    <dbReference type="NCBI Taxonomy" id="303371"/>
    <lineage>
        <taxon>Eukaryota</taxon>
        <taxon>Sar</taxon>
        <taxon>Stramenopiles</taxon>
        <taxon>Ochrophyta</taxon>
        <taxon>PX clade</taxon>
        <taxon>Xanthophyceae</taxon>
        <taxon>Tribonematales</taxon>
        <taxon>Tribonemataceae</taxon>
        <taxon>Tribonema</taxon>
    </lineage>
</organism>
<evidence type="ECO:0000313" key="3">
    <source>
        <dbReference type="Proteomes" id="UP000664859"/>
    </source>
</evidence>
<dbReference type="AlphaFoldDB" id="A0A836CIR3"/>